<dbReference type="Gene3D" id="1.25.40.180">
    <property type="match status" value="1"/>
</dbReference>
<proteinExistence type="predicted"/>
<keyword evidence="2" id="KW-0862">Zinc</keyword>
<gene>
    <name evidence="6" type="ORF">QTO34_009208</name>
</gene>
<evidence type="ECO:0000313" key="7">
    <source>
        <dbReference type="Proteomes" id="UP001177744"/>
    </source>
</evidence>
<protein>
    <recommendedName>
        <fullName evidence="5">B box-type domain-containing protein</fullName>
    </recommendedName>
</protein>
<keyword evidence="1 3" id="KW-0863">Zinc-finger</keyword>
<dbReference type="InterPro" id="IPR000315">
    <property type="entry name" value="Znf_B-box"/>
</dbReference>
<evidence type="ECO:0000256" key="3">
    <source>
        <dbReference type="PROSITE-ProRule" id="PRU00024"/>
    </source>
</evidence>
<dbReference type="Proteomes" id="UP001177744">
    <property type="component" value="Unassembled WGS sequence"/>
</dbReference>
<dbReference type="PROSITE" id="PS50119">
    <property type="entry name" value="ZF_BBOX"/>
    <property type="match status" value="1"/>
</dbReference>
<dbReference type="EMBL" id="JAULJE010000020">
    <property type="protein sequence ID" value="KAK1331257.1"/>
    <property type="molecule type" value="Genomic_DNA"/>
</dbReference>
<organism evidence="6 7">
    <name type="scientific">Cnephaeus nilssonii</name>
    <name type="common">Northern bat</name>
    <name type="synonym">Eptesicus nilssonii</name>
    <dbReference type="NCBI Taxonomy" id="3371016"/>
    <lineage>
        <taxon>Eukaryota</taxon>
        <taxon>Metazoa</taxon>
        <taxon>Chordata</taxon>
        <taxon>Craniata</taxon>
        <taxon>Vertebrata</taxon>
        <taxon>Euteleostomi</taxon>
        <taxon>Mammalia</taxon>
        <taxon>Eutheria</taxon>
        <taxon>Laurasiatheria</taxon>
        <taxon>Chiroptera</taxon>
        <taxon>Yangochiroptera</taxon>
        <taxon>Vespertilionidae</taxon>
        <taxon>Cnephaeus</taxon>
    </lineage>
</organism>
<dbReference type="Gene3D" id="3.30.160.60">
    <property type="entry name" value="Classic Zinc Finger"/>
    <property type="match status" value="1"/>
</dbReference>
<feature type="domain" description="B box-type" evidence="5">
    <location>
        <begin position="220"/>
        <end position="254"/>
    </location>
</feature>
<keyword evidence="1 3" id="KW-0479">Metal-binding</keyword>
<feature type="compositionally biased region" description="Low complexity" evidence="4">
    <location>
        <begin position="196"/>
        <end position="206"/>
    </location>
</feature>
<accession>A0AA40HI47</accession>
<evidence type="ECO:0000313" key="6">
    <source>
        <dbReference type="EMBL" id="KAK1331257.1"/>
    </source>
</evidence>
<evidence type="ECO:0000256" key="2">
    <source>
        <dbReference type="ARBA" id="ARBA00022833"/>
    </source>
</evidence>
<sequence>MEEQVLLRTHNALWQGPGERLRGLPAPAVLLRQEPRLRRAIHHQMSGQVAYPARPGENEKMHLPRLGKWLLQATSSSKCLASVAAQIRPQGSWGPWQPGVHGKRGVGAPPPPWGTSGSGIAAFWQRHGVGHHQQEDAGGGHLLHMPAPDGRAREHQLRPQLLPGLPPAPHGPALLDPEPGHGALLLPPVPGSLPERQPAAQQAAGQPHRRPRPSALRELEQELSCQEQGEWLHLFCEDESQLICLRCERDPRHQGLAKALMEDGGGGGGYGERLQEAVRKLRQMEEECTNQKAFTAKQIAEWNEKIKAQRQKIQADFQNLHRFPREEERPYLWRPEREKEHTLRRRRDSEANLRQQSRELQSRILELEEPCQGSAEEVLQDAVRPETLQAPSLETQSESEVPEHFSDLRKRLRSHQGLCEDDPRPPLSYLFERKGEGERDRNINDERESLIGRLLHTPTGDQAHNPGTPQANALSPEPNQPGLVRYFLNHLTELPGSYETDMEQFAKALNQAAEGDEATRRPFHGFVLFQGELDLPLEIEGAEGLVLRTAVLQPALQGLLDALLPKLCPKITEVDGPALAHDWTGRGKTDMDEVTQRIKNVAPGAPCSVDVRQMLLKLVELRSRKWGGVRVTSAFKRSSTCK</sequence>
<dbReference type="InterPro" id="IPR050143">
    <property type="entry name" value="TRIM/RBCC"/>
</dbReference>
<feature type="region of interest" description="Disordered" evidence="4">
    <location>
        <begin position="129"/>
        <end position="215"/>
    </location>
</feature>
<dbReference type="AlphaFoldDB" id="A0AA40HI47"/>
<evidence type="ECO:0000256" key="1">
    <source>
        <dbReference type="ARBA" id="ARBA00022771"/>
    </source>
</evidence>
<name>A0AA40HI47_CNENI</name>
<dbReference type="GO" id="GO:0008270">
    <property type="term" value="F:zinc ion binding"/>
    <property type="evidence" value="ECO:0007669"/>
    <property type="project" value="UniProtKB-KW"/>
</dbReference>
<comment type="caution">
    <text evidence="6">The sequence shown here is derived from an EMBL/GenBank/DDBJ whole genome shotgun (WGS) entry which is preliminary data.</text>
</comment>
<dbReference type="PANTHER" id="PTHR24103">
    <property type="entry name" value="E3 UBIQUITIN-PROTEIN LIGASE TRIM"/>
    <property type="match status" value="1"/>
</dbReference>
<reference evidence="6" key="1">
    <citation type="submission" date="2023-06" db="EMBL/GenBank/DDBJ databases">
        <title>Reference genome for the Northern bat (Eptesicus nilssonii), a most northern bat species.</title>
        <authorList>
            <person name="Laine V.N."/>
            <person name="Pulliainen A.T."/>
            <person name="Lilley T.M."/>
        </authorList>
    </citation>
    <scope>NUCLEOTIDE SEQUENCE</scope>
    <source>
        <strain evidence="6">BLF_Eptnil</strain>
        <tissue evidence="6">Kidney</tissue>
    </source>
</reference>
<evidence type="ECO:0000259" key="5">
    <source>
        <dbReference type="PROSITE" id="PS50119"/>
    </source>
</evidence>
<evidence type="ECO:0000256" key="4">
    <source>
        <dbReference type="SAM" id="MobiDB-lite"/>
    </source>
</evidence>
<keyword evidence="7" id="KW-1185">Reference proteome</keyword>
<dbReference type="SUPFAM" id="SSF57845">
    <property type="entry name" value="B-box zinc-binding domain"/>
    <property type="match status" value="1"/>
</dbReference>